<evidence type="ECO:0000313" key="7">
    <source>
        <dbReference type="Proteomes" id="UP001159427"/>
    </source>
</evidence>
<keyword evidence="5" id="KW-0732">Signal</keyword>
<feature type="signal peptide" evidence="5">
    <location>
        <begin position="1"/>
        <end position="33"/>
    </location>
</feature>
<keyword evidence="4" id="KW-1133">Transmembrane helix</keyword>
<keyword evidence="2" id="KW-1015">Disulfide bond</keyword>
<feature type="transmembrane region" description="Helical" evidence="4">
    <location>
        <begin position="576"/>
        <end position="600"/>
    </location>
</feature>
<keyword evidence="3" id="KW-0326">Glycosidase</keyword>
<dbReference type="PRINTS" id="PR00846">
    <property type="entry name" value="GLHYDRLASE56"/>
</dbReference>
<evidence type="ECO:0000313" key="6">
    <source>
        <dbReference type="EMBL" id="CAH3022790.1"/>
    </source>
</evidence>
<dbReference type="EMBL" id="CALNXI010000233">
    <property type="protein sequence ID" value="CAH3022790.1"/>
    <property type="molecule type" value="Genomic_DNA"/>
</dbReference>
<evidence type="ECO:0000256" key="4">
    <source>
        <dbReference type="SAM" id="Phobius"/>
    </source>
</evidence>
<dbReference type="SUPFAM" id="SSF51445">
    <property type="entry name" value="(Trans)glycosidases"/>
    <property type="match status" value="1"/>
</dbReference>
<keyword evidence="4" id="KW-0812">Transmembrane</keyword>
<dbReference type="PANTHER" id="PTHR11769">
    <property type="entry name" value="HYALURONIDASE"/>
    <property type="match status" value="1"/>
</dbReference>
<feature type="chain" id="PRO_5046850211" description="Hyaluronidase" evidence="5">
    <location>
        <begin position="34"/>
        <end position="620"/>
    </location>
</feature>
<comment type="similarity">
    <text evidence="1 3">Belongs to the glycosyl hydrolase 56 family.</text>
</comment>
<evidence type="ECO:0000256" key="1">
    <source>
        <dbReference type="ARBA" id="ARBA00008871"/>
    </source>
</evidence>
<keyword evidence="7" id="KW-1185">Reference proteome</keyword>
<dbReference type="InterPro" id="IPR018155">
    <property type="entry name" value="Hyaluronidase"/>
</dbReference>
<dbReference type="Gene3D" id="3.20.20.70">
    <property type="entry name" value="Aldolase class I"/>
    <property type="match status" value="1"/>
</dbReference>
<comment type="catalytic activity">
    <reaction evidence="3">
        <text>Random hydrolysis of (1-&gt;4)-linkages between N-acetyl-beta-D-glucosamine and D-glucuronate residues in hyaluronate.</text>
        <dbReference type="EC" id="3.2.1.35"/>
    </reaction>
</comment>
<dbReference type="InterPro" id="IPR017853">
    <property type="entry name" value="GH"/>
</dbReference>
<proteinExistence type="inferred from homology"/>
<organism evidence="6 7">
    <name type="scientific">Porites evermanni</name>
    <dbReference type="NCBI Taxonomy" id="104178"/>
    <lineage>
        <taxon>Eukaryota</taxon>
        <taxon>Metazoa</taxon>
        <taxon>Cnidaria</taxon>
        <taxon>Anthozoa</taxon>
        <taxon>Hexacorallia</taxon>
        <taxon>Scleractinia</taxon>
        <taxon>Fungiina</taxon>
        <taxon>Poritidae</taxon>
        <taxon>Porites</taxon>
    </lineage>
</organism>
<name>A0ABN8LZP4_9CNID</name>
<dbReference type="PANTHER" id="PTHR11769:SF35">
    <property type="entry name" value="HYALURONIDASE"/>
    <property type="match status" value="1"/>
</dbReference>
<keyword evidence="3" id="KW-0378">Hydrolase</keyword>
<dbReference type="Pfam" id="PF01630">
    <property type="entry name" value="Glyco_hydro_56"/>
    <property type="match status" value="1"/>
</dbReference>
<dbReference type="Proteomes" id="UP001159427">
    <property type="component" value="Unassembled WGS sequence"/>
</dbReference>
<dbReference type="InterPro" id="IPR013785">
    <property type="entry name" value="Aldolase_TIM"/>
</dbReference>
<evidence type="ECO:0000256" key="5">
    <source>
        <dbReference type="SAM" id="SignalP"/>
    </source>
</evidence>
<comment type="caution">
    <text evidence="6">The sequence shown here is derived from an EMBL/GenBank/DDBJ whole genome shotgun (WGS) entry which is preliminary data.</text>
</comment>
<reference evidence="6 7" key="1">
    <citation type="submission" date="2022-05" db="EMBL/GenBank/DDBJ databases">
        <authorList>
            <consortium name="Genoscope - CEA"/>
            <person name="William W."/>
        </authorList>
    </citation>
    <scope>NUCLEOTIDE SEQUENCE [LARGE SCALE GENOMIC DNA]</scope>
</reference>
<dbReference type="EC" id="3.2.1.35" evidence="3"/>
<accession>A0ABN8LZP4</accession>
<keyword evidence="4" id="KW-0472">Membrane</keyword>
<protein>
    <recommendedName>
        <fullName evidence="3">Hyaluronidase</fullName>
        <ecNumber evidence="3">3.2.1.35</ecNumber>
    </recommendedName>
</protein>
<gene>
    <name evidence="6" type="ORF">PEVE_00016832</name>
</gene>
<evidence type="ECO:0000256" key="2">
    <source>
        <dbReference type="ARBA" id="ARBA00023157"/>
    </source>
</evidence>
<evidence type="ECO:0000256" key="3">
    <source>
        <dbReference type="RuleBase" id="RU610713"/>
    </source>
</evidence>
<sequence length="620" mass="70890">MYLFQGPFVPLLLHTWYLRLVLVFISHLDAALSVKDTHICKCEDFPVEDRPFVAIWNAPTGGCSVNYSININLRDFDILENPMQSWDGKFVTVFYNAQLGLYPYYTNPEGTRSYNGGMPQLINLQAHLSKMKKDIIKKIPDPNYKGLAIIDWEGWRPTWQRNFDSKRIYQSRSIDIVQDKNPEWSMEEVIEEAKQEFERSARLFMETSIKLARTLRPKGLWGFYGFPDCFGTSETNYHCSDENKEINDNLKWLFASSTALYPSLYIYDKQPWNKAFAYGRLEESFRLASLVSKETKKTLPVFPYFRHLYEGKPLEFDYLTDVDLQNTIGQAADMGAAGVVMWGNRRDENTSPKVCQDINTYIETKLGPYFESVRHSQEECSENKCNGHGRCVDKKLIPSQWISEEPYLYTQTCQGLPRKFDPRIRKDSTLLQQEDQHGTNQPQRHGLNSVQRQYLIKELTLLNASGSTKKIFLNSRHKNSSKDFVMFVQSTSDSAVEVNKAPKEQKGFTAGGVVATSGLHFHDQLTESPSFTQTVGKGAVNKLTLCNGSTSGSSDCEIMKESPSTFSRGFHFPHTYVVFLCVSLGSALLVSSAFIMSYYYCNVRKRVAVDEEDDDIPRGD</sequence>